<protein>
    <submittedName>
        <fullName evidence="1">Poly a polymerase</fullName>
    </submittedName>
</protein>
<organism evidence="1 2">
    <name type="scientific">Holotrichia oblita</name>
    <name type="common">Chafer beetle</name>
    <dbReference type="NCBI Taxonomy" id="644536"/>
    <lineage>
        <taxon>Eukaryota</taxon>
        <taxon>Metazoa</taxon>
        <taxon>Ecdysozoa</taxon>
        <taxon>Arthropoda</taxon>
        <taxon>Hexapoda</taxon>
        <taxon>Insecta</taxon>
        <taxon>Pterygota</taxon>
        <taxon>Neoptera</taxon>
        <taxon>Endopterygota</taxon>
        <taxon>Coleoptera</taxon>
        <taxon>Polyphaga</taxon>
        <taxon>Scarabaeiformia</taxon>
        <taxon>Scarabaeidae</taxon>
        <taxon>Melolonthinae</taxon>
        <taxon>Holotrichia</taxon>
    </lineage>
</organism>
<evidence type="ECO:0000313" key="2">
    <source>
        <dbReference type="Proteomes" id="UP001056778"/>
    </source>
</evidence>
<keyword evidence="2" id="KW-1185">Reference proteome</keyword>
<reference evidence="1" key="1">
    <citation type="submission" date="2022-04" db="EMBL/GenBank/DDBJ databases">
        <title>Chromosome-scale genome assembly of Holotrichia oblita Faldermann.</title>
        <authorList>
            <person name="Rongchong L."/>
        </authorList>
    </citation>
    <scope>NUCLEOTIDE SEQUENCE</scope>
    <source>
        <strain evidence="1">81SQS9</strain>
    </source>
</reference>
<proteinExistence type="predicted"/>
<accession>A0ACB9TWM3</accession>
<evidence type="ECO:0000313" key="1">
    <source>
        <dbReference type="EMBL" id="KAI4471133.1"/>
    </source>
</evidence>
<name>A0ACB9TWM3_HOLOL</name>
<sequence>MVFFFKCKQQSTSLIDNNSVTENNTNAQQDDTQQNNEHQNHHQNASSLQVLEQAFVVSTAPPKETDILKTAELVNSLRLYGILNFDELNHGLNILTKLTLIVDKWIKITLISRNIPKNIVDNASAQLYTYGNYKLWVHDKEDHISILCVTPWYINRTDFFIPFSNFLVFQPEVTNLQAIDDEVIQMKFEGINVDMFFARLPLTEIYKAIDLQDEMLLKNVDQKCFKSLYGVRVTNQILQLIPNIHEFRLVVKAIKLWAKHNGVHSNLHGFLNDAAWTLLVVRICQSYPQAVAATLIQKFFLIFSNWKWPEPVFIKKLPPVNWSIPSWDPNNYIQVDFSVKLGQKIYFFTLQANIQDRSDVMPIITPVHPQRNVALNVSISTRKIMLNAFKWASQLTEEIMLGKESWDRLFHSSSFFMKYQHYIVLMVNAETYADHLQWRSFIENEVKHLIANLEANPHIALVHINPESFSHFKLNSNSQSGYSMWFIGLEFAKTNFNLDLSYDMQNFTMETIQKARSVNIIRRGMDLTARRIKQEQLRLYIPASIINFEKVNNENLIGKQTNDNSLPAERTINKEKLTQQLQHTVNKTSDSEEEDDTDYKICLKNHGYKSLESESDDGKSESDDELRAMKPPPLAYNDFKHRIVKIGVPNNLSVTNIENQNRKTHFDQLGKKATAEDTLLPTWFIDELLHDGNSLNITNSKNETANLKEKTKDITSQTTQNLAGIIQNHNPTPQLRNYMNVIGPNLLLYKPNNLPQVGAPIFQPPYIRPSYLGNIASNWNPYLIQHLQLQQQINYQHGIRYQMNTPAQNLLFYQNKTNLPQSVVIPQSGQNLFNSNPISQRPPGIIPPPLKTQAYMPISNQNSLILQHSQQKVQNNSNSEAMNMSEHKQSILPNTPQIYNNIINNNILDNRPPSWADIATLKNTRRESNCNTVPNGNFNPPPVVGTKNGLHKDKASVDILTSDPQMFPSLQETVHTYQENEQINNKNIIENKNNRSRRRKLSKSTF</sequence>
<gene>
    <name evidence="1" type="ORF">MML48_1g07821</name>
</gene>
<dbReference type="EMBL" id="CM043015">
    <property type="protein sequence ID" value="KAI4471133.1"/>
    <property type="molecule type" value="Genomic_DNA"/>
</dbReference>
<comment type="caution">
    <text evidence="1">The sequence shown here is derived from an EMBL/GenBank/DDBJ whole genome shotgun (WGS) entry which is preliminary data.</text>
</comment>
<dbReference type="Proteomes" id="UP001056778">
    <property type="component" value="Chromosome 1"/>
</dbReference>